<dbReference type="GO" id="GO:0009229">
    <property type="term" value="P:thiamine diphosphate biosynthetic process"/>
    <property type="evidence" value="ECO:0007669"/>
    <property type="project" value="UniProtKB-UniRule"/>
</dbReference>
<evidence type="ECO:0000256" key="6">
    <source>
        <dbReference type="ARBA" id="ARBA00022741"/>
    </source>
</evidence>
<dbReference type="HAMAP" id="MF_00228">
    <property type="entry name" value="Thz_kinase"/>
    <property type="match status" value="1"/>
</dbReference>
<keyword evidence="4 11" id="KW-0808">Transferase</keyword>
<protein>
    <recommendedName>
        <fullName evidence="11">Hydroxyethylthiazole kinase</fullName>
        <ecNumber evidence="11">2.7.1.50</ecNumber>
    </recommendedName>
    <alternativeName>
        <fullName evidence="11">4-methyl-5-beta-hydroxyethylthiazole kinase</fullName>
        <shortName evidence="11">TH kinase</shortName>
        <shortName evidence="11">Thz kinase</shortName>
    </alternativeName>
</protein>
<dbReference type="PRINTS" id="PR01099">
    <property type="entry name" value="HYETHTZKNASE"/>
</dbReference>
<comment type="cofactor">
    <cofactor evidence="2 11">
        <name>Mg(2+)</name>
        <dbReference type="ChEBI" id="CHEBI:18420"/>
    </cofactor>
</comment>
<keyword evidence="5 11" id="KW-0479">Metal-binding</keyword>
<evidence type="ECO:0000256" key="8">
    <source>
        <dbReference type="ARBA" id="ARBA00022840"/>
    </source>
</evidence>
<dbReference type="SUPFAM" id="SSF53613">
    <property type="entry name" value="Ribokinase-like"/>
    <property type="match status" value="1"/>
</dbReference>
<dbReference type="CDD" id="cd01170">
    <property type="entry name" value="THZ_kinase"/>
    <property type="match status" value="1"/>
</dbReference>
<keyword evidence="7 11" id="KW-0418">Kinase</keyword>
<dbReference type="Pfam" id="PF02110">
    <property type="entry name" value="HK"/>
    <property type="match status" value="1"/>
</dbReference>
<dbReference type="KEGG" id="fcz:IMF26_00280"/>
<proteinExistence type="inferred from homology"/>
<name>A0AAT9LFJ9_9FIRM</name>
<keyword evidence="8 11" id="KW-0067">ATP-binding</keyword>
<organism evidence="12">
    <name type="scientific">Candidatus Fermentithermobacillus carboniphilus</name>
    <dbReference type="NCBI Taxonomy" id="3085328"/>
    <lineage>
        <taxon>Bacteria</taxon>
        <taxon>Bacillati</taxon>
        <taxon>Bacillota</taxon>
        <taxon>Candidatus Fermentithermobacillia</taxon>
        <taxon>Candidatus Fermentithermobacillales</taxon>
        <taxon>Candidatus Fermentithermobacillaceae</taxon>
        <taxon>Candidatus Fermentithermobacillus</taxon>
    </lineage>
</organism>
<dbReference type="NCBIfam" id="TIGR00694">
    <property type="entry name" value="thiM"/>
    <property type="match status" value="1"/>
</dbReference>
<evidence type="ECO:0000256" key="10">
    <source>
        <dbReference type="ARBA" id="ARBA00022977"/>
    </source>
</evidence>
<evidence type="ECO:0000256" key="7">
    <source>
        <dbReference type="ARBA" id="ARBA00022777"/>
    </source>
</evidence>
<reference evidence="12" key="1">
    <citation type="submission" date="2020-10" db="EMBL/GenBank/DDBJ databases">
        <authorList>
            <person name="Kadnikov V."/>
            <person name="Beletsky A.V."/>
            <person name="Mardanov A.V."/>
            <person name="Karnachuk O.V."/>
            <person name="Ravin N.V."/>
        </authorList>
    </citation>
    <scope>NUCLEOTIDE SEQUENCE</scope>
    <source>
        <strain evidence="12">Bu02</strain>
    </source>
</reference>
<feature type="binding site" evidence="11">
    <location>
        <position position="116"/>
    </location>
    <ligand>
        <name>ATP</name>
        <dbReference type="ChEBI" id="CHEBI:30616"/>
    </ligand>
</feature>
<feature type="binding site" evidence="11">
    <location>
        <position position="40"/>
    </location>
    <ligand>
        <name>substrate</name>
    </ligand>
</feature>
<dbReference type="GO" id="GO:0000287">
    <property type="term" value="F:magnesium ion binding"/>
    <property type="evidence" value="ECO:0007669"/>
    <property type="project" value="UniProtKB-UniRule"/>
</dbReference>
<dbReference type="NCBIfam" id="NF006830">
    <property type="entry name" value="PRK09355.1"/>
    <property type="match status" value="1"/>
</dbReference>
<evidence type="ECO:0000256" key="1">
    <source>
        <dbReference type="ARBA" id="ARBA00001771"/>
    </source>
</evidence>
<keyword evidence="6 11" id="KW-0547">Nucleotide-binding</keyword>
<comment type="similarity">
    <text evidence="11">Belongs to the Thz kinase family.</text>
</comment>
<dbReference type="Gene3D" id="3.40.1190.20">
    <property type="match status" value="1"/>
</dbReference>
<feature type="binding site" evidence="11">
    <location>
        <position position="189"/>
    </location>
    <ligand>
        <name>substrate</name>
    </ligand>
</feature>
<evidence type="ECO:0000313" key="12">
    <source>
        <dbReference type="EMBL" id="QUL99503.1"/>
    </source>
</evidence>
<dbReference type="InterPro" id="IPR000417">
    <property type="entry name" value="Hyethyz_kinase"/>
</dbReference>
<evidence type="ECO:0000256" key="4">
    <source>
        <dbReference type="ARBA" id="ARBA00022679"/>
    </source>
</evidence>
<comment type="catalytic activity">
    <reaction evidence="1 11">
        <text>5-(2-hydroxyethyl)-4-methylthiazole + ATP = 4-methyl-5-(2-phosphooxyethyl)-thiazole + ADP + H(+)</text>
        <dbReference type="Rhea" id="RHEA:24212"/>
        <dbReference type="ChEBI" id="CHEBI:15378"/>
        <dbReference type="ChEBI" id="CHEBI:17957"/>
        <dbReference type="ChEBI" id="CHEBI:30616"/>
        <dbReference type="ChEBI" id="CHEBI:58296"/>
        <dbReference type="ChEBI" id="CHEBI:456216"/>
        <dbReference type="EC" id="2.7.1.50"/>
    </reaction>
</comment>
<comment type="pathway">
    <text evidence="3 11">Cofactor biosynthesis; thiamine diphosphate biosynthesis; 4-methyl-5-(2-phosphoethyl)-thiazole from 5-(2-hydroxyethyl)-4-methylthiazole: step 1/1.</text>
</comment>
<keyword evidence="10 11" id="KW-0784">Thiamine biosynthesis</keyword>
<evidence type="ECO:0000256" key="11">
    <source>
        <dbReference type="HAMAP-Rule" id="MF_00228"/>
    </source>
</evidence>
<comment type="function">
    <text evidence="11">Catalyzes the phosphorylation of the hydroxyl group of 4-methyl-5-beta-hydroxyethylthiazole (THZ).</text>
</comment>
<dbReference type="GO" id="GO:0009228">
    <property type="term" value="P:thiamine biosynthetic process"/>
    <property type="evidence" value="ECO:0007669"/>
    <property type="project" value="UniProtKB-KW"/>
</dbReference>
<evidence type="ECO:0000256" key="2">
    <source>
        <dbReference type="ARBA" id="ARBA00001946"/>
    </source>
</evidence>
<evidence type="ECO:0000256" key="5">
    <source>
        <dbReference type="ARBA" id="ARBA00022723"/>
    </source>
</evidence>
<accession>A0AAT9LFJ9</accession>
<dbReference type="PIRSF" id="PIRSF000513">
    <property type="entry name" value="Thz_kinase"/>
    <property type="match status" value="1"/>
</dbReference>
<dbReference type="EC" id="2.7.1.50" evidence="11"/>
<reference evidence="12" key="2">
    <citation type="journal article" date="2023" name="Biology">
        <title>Prokaryotic Life Associated with Coal-Fire Gas Vents Revealed by Metagenomics.</title>
        <authorList>
            <person name="Kadnikov V.V."/>
            <person name="Mardanov A.V."/>
            <person name="Beletsky A.V."/>
            <person name="Karnachuk O.V."/>
            <person name="Ravin N.V."/>
        </authorList>
    </citation>
    <scope>NUCLEOTIDE SEQUENCE</scope>
    <source>
        <strain evidence="12">Bu02</strain>
    </source>
</reference>
<feature type="binding site" evidence="11">
    <location>
        <position position="162"/>
    </location>
    <ligand>
        <name>ATP</name>
        <dbReference type="ChEBI" id="CHEBI:30616"/>
    </ligand>
</feature>
<dbReference type="GO" id="GO:0004417">
    <property type="term" value="F:hydroxyethylthiazole kinase activity"/>
    <property type="evidence" value="ECO:0007669"/>
    <property type="project" value="UniProtKB-UniRule"/>
</dbReference>
<dbReference type="AlphaFoldDB" id="A0AAT9LFJ9"/>
<gene>
    <name evidence="11 12" type="primary">thiM</name>
    <name evidence="12" type="ORF">IMF26_00280</name>
</gene>
<sequence>MARLLEEVRAKKPLVHNITNWVVTNVTANILLAAGASPVMAHAKEEVEEMASIADALVLNIGTLTSYLVESMVLAGKKANFLGVPVILDPVGAGATGLRTDAARKILSEVKVDILRGNSSEISVVAGFGGVSRGVDSGTSALSGERLAFEAAKNLGCVVAVTGKTDYVSDGMDVIAIDNGHELLTRVTGTGCMATSLIGAFAGVAVKGSWETCLKGSSTGANVKKKCLVAAASALAFFGYSAERAGALAKGPGSFQVALFDSVHSMSVNEFKKGARARVLGPSAR</sequence>
<evidence type="ECO:0000256" key="3">
    <source>
        <dbReference type="ARBA" id="ARBA00004868"/>
    </source>
</evidence>
<keyword evidence="9 11" id="KW-0460">Magnesium</keyword>
<dbReference type="InterPro" id="IPR029056">
    <property type="entry name" value="Ribokinase-like"/>
</dbReference>
<dbReference type="GO" id="GO:0005524">
    <property type="term" value="F:ATP binding"/>
    <property type="evidence" value="ECO:0007669"/>
    <property type="project" value="UniProtKB-UniRule"/>
</dbReference>
<dbReference type="EMBL" id="CP062796">
    <property type="protein sequence ID" value="QUL99503.1"/>
    <property type="molecule type" value="Genomic_DNA"/>
</dbReference>
<evidence type="ECO:0000256" key="9">
    <source>
        <dbReference type="ARBA" id="ARBA00022842"/>
    </source>
</evidence>